<feature type="compositionally biased region" description="Basic residues" evidence="1">
    <location>
        <begin position="711"/>
        <end position="721"/>
    </location>
</feature>
<feature type="compositionally biased region" description="Basic and acidic residues" evidence="1">
    <location>
        <begin position="610"/>
        <end position="620"/>
    </location>
</feature>
<reference evidence="2" key="1">
    <citation type="submission" date="2023-08" db="EMBL/GenBank/DDBJ databases">
        <title>Black Yeasts Isolated from many extreme environments.</title>
        <authorList>
            <person name="Coleine C."/>
            <person name="Stajich J.E."/>
            <person name="Selbmann L."/>
        </authorList>
    </citation>
    <scope>NUCLEOTIDE SEQUENCE</scope>
    <source>
        <strain evidence="2">CCFEE 5810</strain>
    </source>
</reference>
<evidence type="ECO:0000313" key="2">
    <source>
        <dbReference type="EMBL" id="KAK5706266.1"/>
    </source>
</evidence>
<organism evidence="2 3">
    <name type="scientific">Elasticomyces elasticus</name>
    <dbReference type="NCBI Taxonomy" id="574655"/>
    <lineage>
        <taxon>Eukaryota</taxon>
        <taxon>Fungi</taxon>
        <taxon>Dikarya</taxon>
        <taxon>Ascomycota</taxon>
        <taxon>Pezizomycotina</taxon>
        <taxon>Dothideomycetes</taxon>
        <taxon>Dothideomycetidae</taxon>
        <taxon>Mycosphaerellales</taxon>
        <taxon>Teratosphaeriaceae</taxon>
        <taxon>Elasticomyces</taxon>
    </lineage>
</organism>
<comment type="caution">
    <text evidence="2">The sequence shown here is derived from an EMBL/GenBank/DDBJ whole genome shotgun (WGS) entry which is preliminary data.</text>
</comment>
<dbReference type="EMBL" id="JAVRQU010000002">
    <property type="protein sequence ID" value="KAK5706266.1"/>
    <property type="molecule type" value="Genomic_DNA"/>
</dbReference>
<feature type="region of interest" description="Disordered" evidence="1">
    <location>
        <begin position="462"/>
        <end position="523"/>
    </location>
</feature>
<feature type="compositionally biased region" description="Polar residues" evidence="1">
    <location>
        <begin position="477"/>
        <end position="487"/>
    </location>
</feature>
<feature type="region of interest" description="Disordered" evidence="1">
    <location>
        <begin position="705"/>
        <end position="765"/>
    </location>
</feature>
<feature type="compositionally biased region" description="Acidic residues" evidence="1">
    <location>
        <begin position="137"/>
        <end position="154"/>
    </location>
</feature>
<proteinExistence type="predicted"/>
<gene>
    <name evidence="2" type="ORF">LTR97_001253</name>
</gene>
<accession>A0AAN7WIK9</accession>
<feature type="region of interest" description="Disordered" evidence="1">
    <location>
        <begin position="859"/>
        <end position="881"/>
    </location>
</feature>
<feature type="compositionally biased region" description="Acidic residues" evidence="1">
    <location>
        <begin position="181"/>
        <end position="195"/>
    </location>
</feature>
<feature type="compositionally biased region" description="Low complexity" evidence="1">
    <location>
        <begin position="1029"/>
        <end position="1040"/>
    </location>
</feature>
<feature type="region of interest" description="Disordered" evidence="1">
    <location>
        <begin position="300"/>
        <end position="320"/>
    </location>
</feature>
<evidence type="ECO:0000256" key="1">
    <source>
        <dbReference type="SAM" id="MobiDB-lite"/>
    </source>
</evidence>
<feature type="region of interest" description="Disordered" evidence="1">
    <location>
        <begin position="1"/>
        <end position="20"/>
    </location>
</feature>
<feature type="region of interest" description="Disordered" evidence="1">
    <location>
        <begin position="962"/>
        <end position="1040"/>
    </location>
</feature>
<feature type="region of interest" description="Disordered" evidence="1">
    <location>
        <begin position="546"/>
        <end position="676"/>
    </location>
</feature>
<sequence length="1125" mass="119025">MDTDTPSREDAREDRDAFDPTAWAADDTTLLLPSNLPIARVQRAWERKPASPLARGRFRVGGGKVWKRVLMPSSGTRDGSAQTAAVFGTGLASPQCPTKRLRVDADAARVSKWEARQSPVRKIVTRSALDDRLLELPLEEEEGDGSVEDEDDVIYEVLGEDGSVLELVGEEGVEASHEWSDVEEEEEEEGAEQEVDATVMQSSDALAPETQPADPSSSSAVVQESESAISDPAASIGTALREPQTIAPLSNPSAAYHKPEENIATWTPILASVATLPPAEHALSPSKSAFTAQISSRLPEGFVTPAKQPQRRKLGSRTSRGVVHLRRKTLPVQFAPEDMAADVVDVVAEGVKGVEGVEGGDEIIGEIMDSADAMADHGNDAEDAVTVTEVSAQQLSNADLPADDGIGVEQMDVATIAEVEVEMGEDEWEDVQDEASEPIAKIQPSDSFVESMPEQSMLLIEDDEHTPPSPGTEIETAHTSDLTTSEPSAAPEPVLSIENSHADMSLRRSPRRKSTSPIKPKISTFGAEKPHHIAFTPLRHFSPFVDLRHTSTGTPDDSDTPMKDDDAAANPISPRASSALPEEPQIQPRNRIEKPRISDDTAFLHAFLKQAEEKKGRGLTETESGSGRRLSVTEKESVSNRRDSDTVRQALASSPQDTGLPEVLRERDGGSPSPRKLLEALVDAPVTGQDVSDAAKDILEDAAELAEGSRMRRSGRGKRKPQVYSSSSVSGSGPAKISIRGLSGSGDVVKRDGVPVLTRSNTKKNKGGAVLPKARLVKLALETVAEASGGDAAPPATSGDREMDDVDAVDKVGKKNRKGMSLHWAEELVSFYQGGEREVEIGDEEEVEEARMPWERGADFDPTVEVPVPASETPSKPKGGKVRRLKAPARTAGTAAKVKVGAAKFEDSVAEASVAAAPLETDAKSKVAVAKPRRSRIATPAAKGVVKGDLLPADLAVAPLAAPPSVSEDTKTADAPPSKKHTAGVSRLPPPRTIASLAPAPIAATTSVNTGGKENLTLASSPPKKRSRTTTASTALSTAKAASVLAPPKLDFGKAMTELKPVAMGGMDGVVESVPGLASPAKKVGSRRAAMFGNSVQSTRVADAPPPMMSLSSPAKKRVGRRLGG</sequence>
<dbReference type="AlphaFoldDB" id="A0AAN7WIK9"/>
<feature type="compositionally biased region" description="Low complexity" evidence="1">
    <location>
        <begin position="216"/>
        <end position="230"/>
    </location>
</feature>
<feature type="compositionally biased region" description="Basic and acidic residues" evidence="1">
    <location>
        <begin position="631"/>
        <end position="646"/>
    </location>
</feature>
<name>A0AAN7WIK9_9PEZI</name>
<feature type="compositionally biased region" description="Basic residues" evidence="1">
    <location>
        <begin position="1115"/>
        <end position="1125"/>
    </location>
</feature>
<evidence type="ECO:0000313" key="3">
    <source>
        <dbReference type="Proteomes" id="UP001310594"/>
    </source>
</evidence>
<dbReference type="Proteomes" id="UP001310594">
    <property type="component" value="Unassembled WGS sequence"/>
</dbReference>
<feature type="region of interest" description="Disordered" evidence="1">
    <location>
        <begin position="136"/>
        <end position="255"/>
    </location>
</feature>
<feature type="compositionally biased region" description="Low complexity" evidence="1">
    <location>
        <begin position="156"/>
        <end position="167"/>
    </location>
</feature>
<feature type="region of interest" description="Disordered" evidence="1">
    <location>
        <begin position="1096"/>
        <end position="1125"/>
    </location>
</feature>
<feature type="compositionally biased region" description="Polar residues" evidence="1">
    <location>
        <begin position="1004"/>
        <end position="1020"/>
    </location>
</feature>
<feature type="compositionally biased region" description="Basic and acidic residues" evidence="1">
    <location>
        <begin position="1"/>
        <end position="18"/>
    </location>
</feature>
<protein>
    <submittedName>
        <fullName evidence="2">Uncharacterized protein</fullName>
    </submittedName>
</protein>
<feature type="compositionally biased region" description="Basic and acidic residues" evidence="1">
    <location>
        <begin position="590"/>
        <end position="599"/>
    </location>
</feature>